<dbReference type="EMBL" id="JBHFQA010000001">
    <property type="protein sequence ID" value="KAL2104183.1"/>
    <property type="molecule type" value="Genomic_DNA"/>
</dbReference>
<dbReference type="InterPro" id="IPR012313">
    <property type="entry name" value="Znf_FCS"/>
</dbReference>
<keyword evidence="4 8" id="KW-0863">Zinc-finger</keyword>
<evidence type="ECO:0000256" key="8">
    <source>
        <dbReference type="PROSITE-ProRule" id="PRU00367"/>
    </source>
</evidence>
<evidence type="ECO:0000256" key="4">
    <source>
        <dbReference type="ARBA" id="ARBA00022771"/>
    </source>
</evidence>
<evidence type="ECO:0008006" key="14">
    <source>
        <dbReference type="Google" id="ProtNLM"/>
    </source>
</evidence>
<dbReference type="InterPro" id="IPR038603">
    <property type="entry name" value="Znf_FCS_sf"/>
</dbReference>
<keyword evidence="7" id="KW-0539">Nucleus</keyword>
<dbReference type="GO" id="GO:0008270">
    <property type="term" value="F:zinc ion binding"/>
    <property type="evidence" value="ECO:0007669"/>
    <property type="project" value="UniProtKB-KW"/>
</dbReference>
<feature type="compositionally biased region" description="Polar residues" evidence="9">
    <location>
        <begin position="834"/>
        <end position="843"/>
    </location>
</feature>
<evidence type="ECO:0000256" key="1">
    <source>
        <dbReference type="ARBA" id="ARBA00004123"/>
    </source>
</evidence>
<dbReference type="Pfam" id="PF00536">
    <property type="entry name" value="SAM_1"/>
    <property type="match status" value="1"/>
</dbReference>
<comment type="caution">
    <text evidence="12">The sequence shown here is derived from an EMBL/GenBank/DDBJ whole genome shotgun (WGS) entry which is preliminary data.</text>
</comment>
<evidence type="ECO:0000256" key="3">
    <source>
        <dbReference type="ARBA" id="ARBA00022723"/>
    </source>
</evidence>
<feature type="compositionally biased region" description="Basic and acidic residues" evidence="9">
    <location>
        <begin position="14"/>
        <end position="30"/>
    </location>
</feature>
<dbReference type="Proteomes" id="UP001591681">
    <property type="component" value="Unassembled WGS sequence"/>
</dbReference>
<dbReference type="Pfam" id="PF16616">
    <property type="entry name" value="PHC2_SAM_assoc"/>
    <property type="match status" value="1"/>
</dbReference>
<evidence type="ECO:0000259" key="10">
    <source>
        <dbReference type="PROSITE" id="PS50105"/>
    </source>
</evidence>
<evidence type="ECO:0000256" key="7">
    <source>
        <dbReference type="ARBA" id="ARBA00023242"/>
    </source>
</evidence>
<accession>A0ABD1KYF1</accession>
<feature type="compositionally biased region" description="Polar residues" evidence="9">
    <location>
        <begin position="638"/>
        <end position="659"/>
    </location>
</feature>
<dbReference type="InterPro" id="IPR050548">
    <property type="entry name" value="PcG_chromatin_remod_factors"/>
</dbReference>
<organism evidence="12 13">
    <name type="scientific">Coilia grayii</name>
    <name type="common">Gray's grenadier anchovy</name>
    <dbReference type="NCBI Taxonomy" id="363190"/>
    <lineage>
        <taxon>Eukaryota</taxon>
        <taxon>Metazoa</taxon>
        <taxon>Chordata</taxon>
        <taxon>Craniata</taxon>
        <taxon>Vertebrata</taxon>
        <taxon>Euteleostomi</taxon>
        <taxon>Actinopterygii</taxon>
        <taxon>Neopterygii</taxon>
        <taxon>Teleostei</taxon>
        <taxon>Clupei</taxon>
        <taxon>Clupeiformes</taxon>
        <taxon>Clupeoidei</taxon>
        <taxon>Engraulidae</taxon>
        <taxon>Coilinae</taxon>
        <taxon>Coilia</taxon>
    </lineage>
</organism>
<keyword evidence="13" id="KW-1185">Reference proteome</keyword>
<dbReference type="PANTHER" id="PTHR12247:SF86">
    <property type="entry name" value="POLYHOMEOTIC-LIKE PROTEIN 2"/>
    <property type="match status" value="1"/>
</dbReference>
<dbReference type="PROSITE" id="PS51024">
    <property type="entry name" value="ZF_FCS"/>
    <property type="match status" value="1"/>
</dbReference>
<feature type="compositionally biased region" description="Polar residues" evidence="9">
    <location>
        <begin position="801"/>
        <end position="819"/>
    </location>
</feature>
<feature type="compositionally biased region" description="Pro residues" evidence="9">
    <location>
        <begin position="83"/>
        <end position="93"/>
    </location>
</feature>
<feature type="compositionally biased region" description="Polar residues" evidence="9">
    <location>
        <begin position="57"/>
        <end position="79"/>
    </location>
</feature>
<dbReference type="PANTHER" id="PTHR12247">
    <property type="entry name" value="POLYCOMB GROUP PROTEIN"/>
    <property type="match status" value="1"/>
</dbReference>
<dbReference type="InterPro" id="IPR001660">
    <property type="entry name" value="SAM"/>
</dbReference>
<evidence type="ECO:0000256" key="9">
    <source>
        <dbReference type="SAM" id="MobiDB-lite"/>
    </source>
</evidence>
<dbReference type="GO" id="GO:0005634">
    <property type="term" value="C:nucleus"/>
    <property type="evidence" value="ECO:0007669"/>
    <property type="project" value="UniProtKB-SubCell"/>
</dbReference>
<feature type="domain" description="FCS-type" evidence="11">
    <location>
        <begin position="739"/>
        <end position="773"/>
    </location>
</feature>
<dbReference type="CDD" id="cd09577">
    <property type="entry name" value="SAM_Ph1_2_3"/>
    <property type="match status" value="1"/>
</dbReference>
<dbReference type="GO" id="GO:0003677">
    <property type="term" value="F:DNA binding"/>
    <property type="evidence" value="ECO:0007669"/>
    <property type="project" value="UniProtKB-KW"/>
</dbReference>
<dbReference type="InterPro" id="IPR013761">
    <property type="entry name" value="SAM/pointed_sf"/>
</dbReference>
<feature type="compositionally biased region" description="Polar residues" evidence="9">
    <location>
        <begin position="31"/>
        <end position="40"/>
    </location>
</feature>
<evidence type="ECO:0000259" key="11">
    <source>
        <dbReference type="PROSITE" id="PS51024"/>
    </source>
</evidence>
<keyword evidence="6" id="KW-0238">DNA-binding</keyword>
<feature type="region of interest" description="Disordered" evidence="9">
    <location>
        <begin position="790"/>
        <end position="888"/>
    </location>
</feature>
<feature type="compositionally biased region" description="Low complexity" evidence="9">
    <location>
        <begin position="844"/>
        <end position="858"/>
    </location>
</feature>
<dbReference type="Gene3D" id="3.30.60.160">
    <property type="match status" value="1"/>
</dbReference>
<feature type="region of interest" description="Disordered" evidence="9">
    <location>
        <begin position="603"/>
        <end position="663"/>
    </location>
</feature>
<dbReference type="AlphaFoldDB" id="A0ABD1KYF1"/>
<feature type="compositionally biased region" description="Low complexity" evidence="9">
    <location>
        <begin position="94"/>
        <end position="106"/>
    </location>
</feature>
<evidence type="ECO:0000256" key="6">
    <source>
        <dbReference type="ARBA" id="ARBA00023125"/>
    </source>
</evidence>
<dbReference type="Gene3D" id="1.10.150.50">
    <property type="entry name" value="Transcription Factor, Ets-1"/>
    <property type="match status" value="1"/>
</dbReference>
<feature type="region of interest" description="Disordered" evidence="9">
    <location>
        <begin position="526"/>
        <end position="554"/>
    </location>
</feature>
<dbReference type="FunFam" id="1.10.150.50:FF:000011">
    <property type="entry name" value="Polyhomeotic-like protein 2 isoform 1"/>
    <property type="match status" value="1"/>
</dbReference>
<sequence>MVRAGMLWPAHGAGRAEEARWKAEGEDYSRQQRWSCSTRQVEGAMEKEQEQAPLGCSASTLNIPANTQSSTPNPPTQALTSTPNPPTNPPTNTPNPTANPSASTPNPSTPNAPANPPTSTAHNRPAVPQISVYGGIPDRQIQVIQQALHRQPSTAAQYLQQMYAAQQQHLMLQTAALQQQHLSTTQLQSLAAVQQINLATSPVAAAQLISRAQSVSTAPASITQQAVLLGNTSASTLTASQAQMYLRAQMAQQTNLVQVARSLGRAVPLSPQLILTPTATVTALQTEGTTHTTNQQPASTQMNNLALCSQHGEASLAPSPSQAAVQALGLKQASAAPLLSLGAQAGAQLKSPGQAVTLKGGGHEASCALADGGAKAEGTNELTACVVAISRNVTAVTGHPLFSSAYTQIQTHQLLNQQQQQFVVQQQQQQQPLQPQQAPHQQQLQAQLPQRSQAQLLQATAIQPSLQAPAHTVPALAIQPITPAQQHHQNHSQTQSQTQYSVALLPKAAQPSQQTAIFHSTTTAGAAPQVFPHNGHPPVLSPAPQAGAKPMQLAAANPQAQPALTTDGTSVQDCVRQEKSAQPTAGVTCPVSNHQLTVSLPALVEPSGDPSQLSRSTEGAGVAEGRVNAKPGVGSPPAMTSGNGNNAPTVTGSTPQNGESKPPQAIVKPQILTHVIEGFVIQEGAEPFPVERPSLLIENLKKLKQQQQAHSDSEKAAHENSVNTEDSEMEDLSQQELKNQEDEPTLSCELCGKVDFAYNFKRSKRFCSTVCAKRYNVGCTKRMGLFPNRHTTMEKLKKQRSSNTTPEAKKQVTSNTQQHMAGARSSPHLGRGSQGESSQCSDMSSYEEPPSPLSAASSGAQRAPGANDRGSEHGRELPALNQPFLPSDPARWNVEDVYEFICSLPGCQEIADEFRSQEIDGQALLLLKEDHLMSTMNIKLGPALKIFARISMLKDS</sequence>
<dbReference type="SMART" id="SM00454">
    <property type="entry name" value="SAM"/>
    <property type="match status" value="1"/>
</dbReference>
<protein>
    <recommendedName>
        <fullName evidence="14">Polyhomeotic-like protein 2</fullName>
    </recommendedName>
</protein>
<evidence type="ECO:0000256" key="2">
    <source>
        <dbReference type="ARBA" id="ARBA00022473"/>
    </source>
</evidence>
<keyword evidence="2" id="KW-0217">Developmental protein</keyword>
<evidence type="ECO:0000313" key="12">
    <source>
        <dbReference type="EMBL" id="KAL2104183.1"/>
    </source>
</evidence>
<keyword evidence="3" id="KW-0479">Metal-binding</keyword>
<evidence type="ECO:0000313" key="13">
    <source>
        <dbReference type="Proteomes" id="UP001591681"/>
    </source>
</evidence>
<dbReference type="PROSITE" id="PS50105">
    <property type="entry name" value="SAM_DOMAIN"/>
    <property type="match status" value="1"/>
</dbReference>
<gene>
    <name evidence="12" type="ORF">ACEWY4_001051</name>
</gene>
<proteinExistence type="predicted"/>
<dbReference type="SUPFAM" id="SSF47769">
    <property type="entry name" value="SAM/Pointed domain"/>
    <property type="match status" value="1"/>
</dbReference>
<feature type="compositionally biased region" description="Pro residues" evidence="9">
    <location>
        <begin position="107"/>
        <end position="116"/>
    </location>
</feature>
<feature type="region of interest" description="Disordered" evidence="9">
    <location>
        <begin position="702"/>
        <end position="744"/>
    </location>
</feature>
<feature type="domain" description="SAM" evidence="10">
    <location>
        <begin position="892"/>
        <end position="956"/>
    </location>
</feature>
<name>A0ABD1KYF1_9TELE</name>
<feature type="region of interest" description="Disordered" evidence="9">
    <location>
        <begin position="1"/>
        <end position="131"/>
    </location>
</feature>
<evidence type="ECO:0000256" key="5">
    <source>
        <dbReference type="ARBA" id="ARBA00022833"/>
    </source>
</evidence>
<dbReference type="Pfam" id="PF21319">
    <property type="entry name" value="zf-FCS_1"/>
    <property type="match status" value="1"/>
</dbReference>
<comment type="subcellular location">
    <subcellularLocation>
        <location evidence="1">Nucleus</location>
    </subcellularLocation>
</comment>
<reference evidence="12 13" key="1">
    <citation type="submission" date="2024-09" db="EMBL/GenBank/DDBJ databases">
        <title>A chromosome-level genome assembly of Gray's grenadier anchovy, Coilia grayii.</title>
        <authorList>
            <person name="Fu Z."/>
        </authorList>
    </citation>
    <scope>NUCLEOTIDE SEQUENCE [LARGE SCALE GENOMIC DNA]</scope>
    <source>
        <strain evidence="12">G4</strain>
        <tissue evidence="12">Muscle</tissue>
    </source>
</reference>
<keyword evidence="5" id="KW-0862">Zinc</keyword>